<keyword evidence="7 11" id="KW-0030">Aminoacyl-tRNA synthetase</keyword>
<dbReference type="InterPro" id="IPR004154">
    <property type="entry name" value="Anticodon-bd"/>
</dbReference>
<dbReference type="InterPro" id="IPR050062">
    <property type="entry name" value="Pro-tRNA_synthetase"/>
</dbReference>
<keyword evidence="4" id="KW-0547">Nucleotide-binding</keyword>
<comment type="caution">
    <text evidence="11">The sequence shown here is derived from an EMBL/GenBank/DDBJ whole genome shotgun (WGS) entry which is preliminary data.</text>
</comment>
<dbReference type="EC" id="6.1.1.15" evidence="1"/>
<reference evidence="11 12" key="1">
    <citation type="journal article" date="2016" name="Nat. Commun.">
        <title>Thousands of microbial genomes shed light on interconnected biogeochemical processes in an aquifer system.</title>
        <authorList>
            <person name="Anantharaman K."/>
            <person name="Brown C.T."/>
            <person name="Hug L.A."/>
            <person name="Sharon I."/>
            <person name="Castelle C.J."/>
            <person name="Probst A.J."/>
            <person name="Thomas B.C."/>
            <person name="Singh A."/>
            <person name="Wilkins M.J."/>
            <person name="Karaoz U."/>
            <person name="Brodie E.L."/>
            <person name="Williams K.H."/>
            <person name="Hubbard S.S."/>
            <person name="Banfield J.F."/>
        </authorList>
    </citation>
    <scope>NUCLEOTIDE SEQUENCE [LARGE SCALE GENOMIC DNA]</scope>
</reference>
<evidence type="ECO:0000256" key="8">
    <source>
        <dbReference type="ARBA" id="ARBA00029731"/>
    </source>
</evidence>
<feature type="domain" description="Aminoacyl-transfer RNA synthetases class-II family profile" evidence="10">
    <location>
        <begin position="38"/>
        <end position="318"/>
    </location>
</feature>
<dbReference type="Gene3D" id="3.40.50.800">
    <property type="entry name" value="Anticodon-binding domain"/>
    <property type="match status" value="1"/>
</dbReference>
<dbReference type="InterPro" id="IPR045864">
    <property type="entry name" value="aa-tRNA-synth_II/BPL/LPL"/>
</dbReference>
<dbReference type="GO" id="GO:0005829">
    <property type="term" value="C:cytosol"/>
    <property type="evidence" value="ECO:0007669"/>
    <property type="project" value="TreeGrafter"/>
</dbReference>
<evidence type="ECO:0000313" key="11">
    <source>
        <dbReference type="EMBL" id="OGC63106.1"/>
    </source>
</evidence>
<evidence type="ECO:0000256" key="1">
    <source>
        <dbReference type="ARBA" id="ARBA00012831"/>
    </source>
</evidence>
<proteinExistence type="predicted"/>
<keyword evidence="5" id="KW-0067">ATP-binding</keyword>
<dbReference type="SUPFAM" id="SSF55681">
    <property type="entry name" value="Class II aaRS and biotin synthetases"/>
    <property type="match status" value="1"/>
</dbReference>
<gene>
    <name evidence="11" type="ORF">A2264_00185</name>
</gene>
<dbReference type="Proteomes" id="UP000176614">
    <property type="component" value="Unassembled WGS sequence"/>
</dbReference>
<dbReference type="EMBL" id="MEVT01000008">
    <property type="protein sequence ID" value="OGC63106.1"/>
    <property type="molecule type" value="Genomic_DNA"/>
</dbReference>
<protein>
    <recommendedName>
        <fullName evidence="2">Proline--tRNA ligase</fullName>
        <ecNumber evidence="1">6.1.1.15</ecNumber>
    </recommendedName>
    <alternativeName>
        <fullName evidence="8">Prolyl-tRNA synthetase</fullName>
    </alternativeName>
</protein>
<dbReference type="GO" id="GO:0005524">
    <property type="term" value="F:ATP binding"/>
    <property type="evidence" value="ECO:0007669"/>
    <property type="project" value="UniProtKB-KW"/>
</dbReference>
<dbReference type="Pfam" id="PF03129">
    <property type="entry name" value="HGTP_anticodon"/>
    <property type="match status" value="1"/>
</dbReference>
<dbReference type="InterPro" id="IPR006195">
    <property type="entry name" value="aa-tRNA-synth_II"/>
</dbReference>
<evidence type="ECO:0000256" key="9">
    <source>
        <dbReference type="ARBA" id="ARBA00047671"/>
    </source>
</evidence>
<keyword evidence="3" id="KW-0436">Ligase</keyword>
<dbReference type="InterPro" id="IPR036621">
    <property type="entry name" value="Anticodon-bd_dom_sf"/>
</dbReference>
<dbReference type="GO" id="GO:0004827">
    <property type="term" value="F:proline-tRNA ligase activity"/>
    <property type="evidence" value="ECO:0007669"/>
    <property type="project" value="UniProtKB-EC"/>
</dbReference>
<evidence type="ECO:0000256" key="2">
    <source>
        <dbReference type="ARBA" id="ARBA00019110"/>
    </source>
</evidence>
<organism evidence="11 12">
    <name type="scientific">candidate division WWE3 bacterium RIFOXYA2_FULL_46_9</name>
    <dbReference type="NCBI Taxonomy" id="1802636"/>
    <lineage>
        <taxon>Bacteria</taxon>
        <taxon>Katanobacteria</taxon>
    </lineage>
</organism>
<keyword evidence="6" id="KW-0648">Protein biosynthesis</keyword>
<evidence type="ECO:0000256" key="6">
    <source>
        <dbReference type="ARBA" id="ARBA00022917"/>
    </source>
</evidence>
<name>A0A1F4W113_UNCKA</name>
<dbReference type="PANTHER" id="PTHR42753">
    <property type="entry name" value="MITOCHONDRIAL RIBOSOME PROTEIN L39/PROLYL-TRNA LIGASE FAMILY MEMBER"/>
    <property type="match status" value="1"/>
</dbReference>
<evidence type="ECO:0000259" key="10">
    <source>
        <dbReference type="PROSITE" id="PS50862"/>
    </source>
</evidence>
<dbReference type="PROSITE" id="PS50862">
    <property type="entry name" value="AA_TRNA_LIGASE_II"/>
    <property type="match status" value="1"/>
</dbReference>
<accession>A0A1F4W113</accession>
<dbReference type="GO" id="GO:0006433">
    <property type="term" value="P:prolyl-tRNA aminoacylation"/>
    <property type="evidence" value="ECO:0007669"/>
    <property type="project" value="InterPro"/>
</dbReference>
<evidence type="ECO:0000256" key="7">
    <source>
        <dbReference type="ARBA" id="ARBA00023146"/>
    </source>
</evidence>
<evidence type="ECO:0000313" key="12">
    <source>
        <dbReference type="Proteomes" id="UP000176614"/>
    </source>
</evidence>
<dbReference type="PANTHER" id="PTHR42753:SF2">
    <property type="entry name" value="PROLINE--TRNA LIGASE"/>
    <property type="match status" value="1"/>
</dbReference>
<dbReference type="InterPro" id="IPR002316">
    <property type="entry name" value="Pro-tRNA-ligase_IIa"/>
</dbReference>
<dbReference type="SUPFAM" id="SSF52954">
    <property type="entry name" value="Class II aaRS ABD-related"/>
    <property type="match status" value="1"/>
</dbReference>
<evidence type="ECO:0000256" key="4">
    <source>
        <dbReference type="ARBA" id="ARBA00022741"/>
    </source>
</evidence>
<evidence type="ECO:0000256" key="3">
    <source>
        <dbReference type="ARBA" id="ARBA00022598"/>
    </source>
</evidence>
<dbReference type="InterPro" id="IPR044140">
    <property type="entry name" value="ProRS_anticodon_short"/>
</dbReference>
<dbReference type="AlphaFoldDB" id="A0A1F4W113"/>
<dbReference type="CDD" id="cd00861">
    <property type="entry name" value="ProRS_anticodon_short"/>
    <property type="match status" value="1"/>
</dbReference>
<sequence length="419" mass="47836">MRYSQLIGRTQKEAPKDEVSNNARLLTRAGYIHKEMAGVYAFLPLGFRVLTKLIHIIREEMVAIGGQEVNLGSLQIPELWQKTGRWDDSVIDVWFKTHLHSGTEIGLATTHEEPLSQIMTQFISSYKDLPLYAFQFQLKFRNELRSKSGLLRTREFIMKDLYSFCKNEKELDEFYEKALHAYHRIFERAGIGKSTYLTFASGGAFSKYSHEFQTVCDAGEDTVYLNETKKIAINKEVYNAEVLNELGMAKDDFKECKAIEVGNIFKLGTKYSIPLNLYYSDSEGNKQPVVMGSYGIGPGRLLATIVETHHDENGIIWPKNLAPHKIHLIGLNLEDENTKKRVAFIYEKFETSGFDVLFDDREDITAGQKFADADLIGIPFRVTVSKRTGDKLELKLRNSETTELMDLDTLTSKMVLEHV</sequence>
<comment type="catalytic activity">
    <reaction evidence="9">
        <text>tRNA(Pro) + L-proline + ATP = L-prolyl-tRNA(Pro) + AMP + diphosphate</text>
        <dbReference type="Rhea" id="RHEA:14305"/>
        <dbReference type="Rhea" id="RHEA-COMP:9700"/>
        <dbReference type="Rhea" id="RHEA-COMP:9702"/>
        <dbReference type="ChEBI" id="CHEBI:30616"/>
        <dbReference type="ChEBI" id="CHEBI:33019"/>
        <dbReference type="ChEBI" id="CHEBI:60039"/>
        <dbReference type="ChEBI" id="CHEBI:78442"/>
        <dbReference type="ChEBI" id="CHEBI:78532"/>
        <dbReference type="ChEBI" id="CHEBI:456215"/>
        <dbReference type="EC" id="6.1.1.15"/>
    </reaction>
</comment>
<dbReference type="InterPro" id="IPR002314">
    <property type="entry name" value="aa-tRNA-synt_IIb"/>
</dbReference>
<evidence type="ECO:0000256" key="5">
    <source>
        <dbReference type="ARBA" id="ARBA00022840"/>
    </source>
</evidence>
<dbReference type="Gene3D" id="3.30.930.10">
    <property type="entry name" value="Bira Bifunctional Protein, Domain 2"/>
    <property type="match status" value="1"/>
</dbReference>
<dbReference type="Pfam" id="PF00587">
    <property type="entry name" value="tRNA-synt_2b"/>
    <property type="match status" value="1"/>
</dbReference>
<dbReference type="PRINTS" id="PR01046">
    <property type="entry name" value="TRNASYNTHPRO"/>
</dbReference>